<keyword evidence="1" id="KW-1133">Transmembrane helix</keyword>
<dbReference type="InterPro" id="IPR005625">
    <property type="entry name" value="PepSY-ass_TM"/>
</dbReference>
<sequence>MKLRQSMTTLHTWGGLLPSWLLFVVIFTGTLACFDKELEHWMRPALHGSSGPASASAQQISDWLADNVSAPLHAYWIHPPTERTPFWQLGWEEDGSGQRGRAVFDPVTGAALPETLGGDFFFTLHYNLHAGQIGMYIVGLAGVFMLAALVSGVIIHRRIFKDFFTLRPRAQGQRAWLDAHNLFGVVGLPFHLVLAYTGVAIFVAAYMPAGGMVAYNSDPLAFYHEVQGGYHRNELDRPAGTPVPLDQLVTAAQQQWQSTDTGWIIVEHPADASSVVSIRRRDPSRIGSPQDTLSYDAFTGELLHQQQTPPAYRGYIWMVGLHMAQFGGSLIRLLYGVLGLAGCMMLVAGNTVWLRKRAARQTPGLHLVQALNTAVFFGLPVASLVLLWANRLIPAELEHRASVEAWSFVLAWLAVTLATLVSSRQPLARARALLGVMAALALGLPLVNFLTAPYSHLLATFGTAPELALVDLTLLICGVLLAVAMARYRPRQPVPAARKTECGESEVTV</sequence>
<protein>
    <submittedName>
        <fullName evidence="2">Uncharacterized iron-regulated membrane protein</fullName>
    </submittedName>
</protein>
<keyword evidence="1" id="KW-0812">Transmembrane</keyword>
<organism evidence="2 3">
    <name type="scientific">Halopseudomonas formosensis</name>
    <dbReference type="NCBI Taxonomy" id="1002526"/>
    <lineage>
        <taxon>Bacteria</taxon>
        <taxon>Pseudomonadati</taxon>
        <taxon>Pseudomonadota</taxon>
        <taxon>Gammaproteobacteria</taxon>
        <taxon>Pseudomonadales</taxon>
        <taxon>Pseudomonadaceae</taxon>
        <taxon>Halopseudomonas</taxon>
    </lineage>
</organism>
<accession>A0A1I5ZN39</accession>
<feature type="transmembrane region" description="Helical" evidence="1">
    <location>
        <begin position="365"/>
        <end position="389"/>
    </location>
</feature>
<feature type="transmembrane region" description="Helical" evidence="1">
    <location>
        <begin position="133"/>
        <end position="160"/>
    </location>
</feature>
<feature type="transmembrane region" description="Helical" evidence="1">
    <location>
        <begin position="333"/>
        <end position="353"/>
    </location>
</feature>
<feature type="transmembrane region" description="Helical" evidence="1">
    <location>
        <begin position="401"/>
        <end position="421"/>
    </location>
</feature>
<gene>
    <name evidence="2" type="ORF">SAMN05216578_101161</name>
</gene>
<name>A0A1I5ZN39_9GAMM</name>
<dbReference type="STRING" id="1002526.SAMN05216578_101161"/>
<reference evidence="2 3" key="1">
    <citation type="submission" date="2016-10" db="EMBL/GenBank/DDBJ databases">
        <authorList>
            <person name="de Groot N.N."/>
        </authorList>
    </citation>
    <scope>NUCLEOTIDE SEQUENCE [LARGE SCALE GENOMIC DNA]</scope>
    <source>
        <strain evidence="2 3">JCM 18415</strain>
    </source>
</reference>
<dbReference type="EMBL" id="FOYD01000001">
    <property type="protein sequence ID" value="SFQ57904.1"/>
    <property type="molecule type" value="Genomic_DNA"/>
</dbReference>
<evidence type="ECO:0000256" key="1">
    <source>
        <dbReference type="SAM" id="Phobius"/>
    </source>
</evidence>
<feature type="transmembrane region" description="Helical" evidence="1">
    <location>
        <begin position="433"/>
        <end position="455"/>
    </location>
</feature>
<dbReference type="OrthoDB" id="9776609at2"/>
<dbReference type="AlphaFoldDB" id="A0A1I5ZN39"/>
<dbReference type="PANTHER" id="PTHR34219">
    <property type="entry name" value="IRON-REGULATED INNER MEMBRANE PROTEIN-RELATED"/>
    <property type="match status" value="1"/>
</dbReference>
<evidence type="ECO:0000313" key="3">
    <source>
        <dbReference type="Proteomes" id="UP000242815"/>
    </source>
</evidence>
<keyword evidence="1" id="KW-0472">Membrane</keyword>
<dbReference type="Proteomes" id="UP000242815">
    <property type="component" value="Unassembled WGS sequence"/>
</dbReference>
<dbReference type="PANTHER" id="PTHR34219:SF4">
    <property type="entry name" value="PEPSY DOMAIN-CONTAINING PROTEIN"/>
    <property type="match status" value="1"/>
</dbReference>
<proteinExistence type="predicted"/>
<dbReference type="RefSeq" id="WP_090536034.1">
    <property type="nucleotide sequence ID" value="NZ_FOYD01000001.1"/>
</dbReference>
<feature type="transmembrane region" description="Helical" evidence="1">
    <location>
        <begin position="467"/>
        <end position="488"/>
    </location>
</feature>
<feature type="transmembrane region" description="Helical" evidence="1">
    <location>
        <begin position="181"/>
        <end position="207"/>
    </location>
</feature>
<dbReference type="Pfam" id="PF03929">
    <property type="entry name" value="PepSY_TM"/>
    <property type="match status" value="1"/>
</dbReference>
<dbReference type="PROSITE" id="PS51257">
    <property type="entry name" value="PROKAR_LIPOPROTEIN"/>
    <property type="match status" value="1"/>
</dbReference>
<evidence type="ECO:0000313" key="2">
    <source>
        <dbReference type="EMBL" id="SFQ57904.1"/>
    </source>
</evidence>